<evidence type="ECO:0000313" key="2">
    <source>
        <dbReference type="Proteomes" id="UP000663846"/>
    </source>
</evidence>
<accession>A0A8H3A7G4</accession>
<comment type="caution">
    <text evidence="1">The sequence shown here is derived from an EMBL/GenBank/DDBJ whole genome shotgun (WGS) entry which is preliminary data.</text>
</comment>
<sequence>MAMQRESNPRPPLPSVCEAALNEFDAHVNIIVLAGDVLGIQDYFDQIYRTLHRLEIERPPNKPRSRIKSFFTSAAPVEPTILASVQWDSIRKEYCTHLWESRRLATTVAGRAEGGHNEVHFRTRMIPKLKDTNRSLEEKKRALAQYLEDTRETEGSAMTMAKGFMEIQTKIKDFQCFCGNLIEKYKNDVDLRMMRLDTQIQILVSKIEMHTARLADLWKELRVGIPIQTGDAVGDRMLEAIGALLGASGRESLLSKIFRGNNAPPSPSKIYNEVSLAKTELKAKQIELKELEKSATSLQYLVSSQTKVATTRSEDICNRLGAIANIWGVIRTDAQTLHDCIADANRATEEQDFNTLLLRREKLIPLYAKLETVLRKYASAVAVSPGALLY</sequence>
<dbReference type="EMBL" id="CAJMWS010000304">
    <property type="protein sequence ID" value="CAE6402948.1"/>
    <property type="molecule type" value="Genomic_DNA"/>
</dbReference>
<evidence type="ECO:0000313" key="1">
    <source>
        <dbReference type="EMBL" id="CAE6402948.1"/>
    </source>
</evidence>
<reference evidence="1" key="1">
    <citation type="submission" date="2021-01" db="EMBL/GenBank/DDBJ databases">
        <authorList>
            <person name="Kaushik A."/>
        </authorList>
    </citation>
    <scope>NUCLEOTIDE SEQUENCE</scope>
    <source>
        <strain evidence="1">AG1-1C</strain>
    </source>
</reference>
<organism evidence="1 2">
    <name type="scientific">Rhizoctonia solani</name>
    <dbReference type="NCBI Taxonomy" id="456999"/>
    <lineage>
        <taxon>Eukaryota</taxon>
        <taxon>Fungi</taxon>
        <taxon>Dikarya</taxon>
        <taxon>Basidiomycota</taxon>
        <taxon>Agaricomycotina</taxon>
        <taxon>Agaricomycetes</taxon>
        <taxon>Cantharellales</taxon>
        <taxon>Ceratobasidiaceae</taxon>
        <taxon>Rhizoctonia</taxon>
    </lineage>
</organism>
<dbReference type="AlphaFoldDB" id="A0A8H3A7G4"/>
<dbReference type="Proteomes" id="UP000663846">
    <property type="component" value="Unassembled WGS sequence"/>
</dbReference>
<name>A0A8H3A7G4_9AGAM</name>
<gene>
    <name evidence="1" type="ORF">RDB_LOCUS57422</name>
</gene>
<dbReference type="Gene3D" id="1.20.1170.10">
    <property type="match status" value="1"/>
</dbReference>
<protein>
    <submittedName>
        <fullName evidence="1">Uncharacterized protein</fullName>
    </submittedName>
</protein>
<proteinExistence type="predicted"/>